<dbReference type="EMBL" id="CAMXCT030000011">
    <property type="protein sequence ID" value="CAL4759743.1"/>
    <property type="molecule type" value="Genomic_DNA"/>
</dbReference>
<keyword evidence="1" id="KW-1133">Transmembrane helix</keyword>
<dbReference type="Proteomes" id="UP001152797">
    <property type="component" value="Unassembled WGS sequence"/>
</dbReference>
<dbReference type="EMBL" id="CAMXCT010000011">
    <property type="protein sequence ID" value="CAI3972431.1"/>
    <property type="molecule type" value="Genomic_DNA"/>
</dbReference>
<accession>A0A9P1BIZ6</accession>
<proteinExistence type="predicted"/>
<organism evidence="2">
    <name type="scientific">Cladocopium goreaui</name>
    <dbReference type="NCBI Taxonomy" id="2562237"/>
    <lineage>
        <taxon>Eukaryota</taxon>
        <taxon>Sar</taxon>
        <taxon>Alveolata</taxon>
        <taxon>Dinophyceae</taxon>
        <taxon>Suessiales</taxon>
        <taxon>Symbiodiniaceae</taxon>
        <taxon>Cladocopium</taxon>
    </lineage>
</organism>
<feature type="transmembrane region" description="Helical" evidence="1">
    <location>
        <begin position="130"/>
        <end position="163"/>
    </location>
</feature>
<feature type="transmembrane region" description="Helical" evidence="1">
    <location>
        <begin position="84"/>
        <end position="109"/>
    </location>
</feature>
<comment type="caution">
    <text evidence="2">The sequence shown here is derived from an EMBL/GenBank/DDBJ whole genome shotgun (WGS) entry which is preliminary data.</text>
</comment>
<evidence type="ECO:0000256" key="1">
    <source>
        <dbReference type="SAM" id="Phobius"/>
    </source>
</evidence>
<reference evidence="3 4" key="2">
    <citation type="submission" date="2024-05" db="EMBL/GenBank/DDBJ databases">
        <authorList>
            <person name="Chen Y."/>
            <person name="Shah S."/>
            <person name="Dougan E. K."/>
            <person name="Thang M."/>
            <person name="Chan C."/>
        </authorList>
    </citation>
    <scope>NUCLEOTIDE SEQUENCE [LARGE SCALE GENOMIC DNA]</scope>
</reference>
<protein>
    <submittedName>
        <fullName evidence="2">Uncharacterized protein</fullName>
    </submittedName>
</protein>
<name>A0A9P1BIZ6_9DINO</name>
<sequence>MAQPKCGEEVAEKVNDNTNNEGLTMWAAAWRGGRVGALFVGAISAVLGLLLGSAAGAAAGSLLAPLTLGFSAPACCFFGALGGLILGAALGCAGGVMLGASLGLLCFATEMPSGWTKPRNGQVLQVAAPLILTGVTGPCFASFGAFLGLLSGAFLGLIAGLFLAPFTFGISVPICACLGGIVGAAVDAATGALLAVLLNLVLFRHRSGFMGGLTRLFQPFITAFNRWRFQLAMLIAPSLEVALKNPDESPMEARDCKKPARRARRRARKVGNSIM</sequence>
<keyword evidence="1" id="KW-0472">Membrane</keyword>
<dbReference type="AlphaFoldDB" id="A0A9P1BIZ6"/>
<feature type="transmembrane region" description="Helical" evidence="1">
    <location>
        <begin position="169"/>
        <end position="202"/>
    </location>
</feature>
<evidence type="ECO:0000313" key="4">
    <source>
        <dbReference type="Proteomes" id="UP001152797"/>
    </source>
</evidence>
<gene>
    <name evidence="2" type="ORF">C1SCF055_LOCUS1017</name>
</gene>
<keyword evidence="4" id="KW-1185">Reference proteome</keyword>
<feature type="transmembrane region" description="Helical" evidence="1">
    <location>
        <begin position="35"/>
        <end position="64"/>
    </location>
</feature>
<evidence type="ECO:0000313" key="3">
    <source>
        <dbReference type="EMBL" id="CAL4759743.1"/>
    </source>
</evidence>
<reference evidence="2" key="1">
    <citation type="submission" date="2022-10" db="EMBL/GenBank/DDBJ databases">
        <authorList>
            <person name="Chen Y."/>
            <person name="Dougan E. K."/>
            <person name="Chan C."/>
            <person name="Rhodes N."/>
            <person name="Thang M."/>
        </authorList>
    </citation>
    <scope>NUCLEOTIDE SEQUENCE</scope>
</reference>
<dbReference type="EMBL" id="CAMXCT020000011">
    <property type="protein sequence ID" value="CAL1125806.1"/>
    <property type="molecule type" value="Genomic_DNA"/>
</dbReference>
<evidence type="ECO:0000313" key="2">
    <source>
        <dbReference type="EMBL" id="CAI3972431.1"/>
    </source>
</evidence>
<keyword evidence="1" id="KW-0812">Transmembrane</keyword>